<dbReference type="PANTHER" id="PTHR36975:SF5">
    <property type="entry name" value="TRANSLOCATED ACTIN-RECRUITING PHOSPHOPROTEIN"/>
    <property type="match status" value="1"/>
</dbReference>
<evidence type="ECO:0000259" key="5">
    <source>
        <dbReference type="PROSITE" id="PS00486"/>
    </source>
</evidence>
<keyword evidence="2" id="KW-0067">ATP-binding</keyword>
<dbReference type="Gene3D" id="3.40.50.300">
    <property type="entry name" value="P-loop containing nucleotide triphosphate hydrolases"/>
    <property type="match status" value="1"/>
</dbReference>
<feature type="compositionally biased region" description="Basic residues" evidence="4">
    <location>
        <begin position="44"/>
        <end position="53"/>
    </location>
</feature>
<gene>
    <name evidence="6" type="ORF">O3P69_001871</name>
</gene>
<dbReference type="InterPro" id="IPR053108">
    <property type="entry name" value="Chlamydial_TARP"/>
</dbReference>
<proteinExistence type="predicted"/>
<feature type="region of interest" description="Disordered" evidence="4">
    <location>
        <begin position="466"/>
        <end position="485"/>
    </location>
</feature>
<sequence>MSAAVVRATRRSLVLVDEFGASTYENDGASLLTACLDHWGAMTRTRRRRRRSRSSSGEEEEQGDESTRIIRHDDADSEMSFVESRRSRTQVLEVVREGGGLVPLYQVAEGRARASHAAAVASLAGRPQLCHREGQSAHLVVALQVCESIRRGELPPTWTLLEDGAEMRRCRAVVSLFLLHHLADDPLTLLHKIRECSITAASASPSSSSLANLPLPSPHHSTSHLSTPPTKYKRVGDKEGGGGQGLPQNSSVIPSDFLEVVIASGGVLAEAEQSYTHTCTDYTLTYSGYTHIRTGYTHIHTGYTHTHTFYTHTHTFYTHTHTGYTHTYTDYTHTHTGYTHTYTDYTHTHTGYTHTHTGYTHTHTGYTHTYTDYTHTHTGYTHTHTGYAHTHTGYTHTHTGYAHTHTGYTHTHTGYTHTHTGYTHTHTDYIHTHTSYTYTHTDYTHTHTGYTHTHTDYTHTHAAYTPKSSHYSLPQHRHHHSLRHS</sequence>
<dbReference type="Proteomes" id="UP001487740">
    <property type="component" value="Unassembled WGS sequence"/>
</dbReference>
<evidence type="ECO:0000313" key="6">
    <source>
        <dbReference type="EMBL" id="KAK8405672.1"/>
    </source>
</evidence>
<feature type="region of interest" description="Disordered" evidence="4">
    <location>
        <begin position="43"/>
        <end position="73"/>
    </location>
</feature>
<feature type="domain" description="DNA mismatch repair proteins mutS family" evidence="5">
    <location>
        <begin position="12"/>
        <end position="28"/>
    </location>
</feature>
<dbReference type="GO" id="GO:0005524">
    <property type="term" value="F:ATP binding"/>
    <property type="evidence" value="ECO:0007669"/>
    <property type="project" value="UniProtKB-KW"/>
</dbReference>
<name>A0AAW0V006_SCYPA</name>
<organism evidence="6 7">
    <name type="scientific">Scylla paramamosain</name>
    <name type="common">Mud crab</name>
    <dbReference type="NCBI Taxonomy" id="85552"/>
    <lineage>
        <taxon>Eukaryota</taxon>
        <taxon>Metazoa</taxon>
        <taxon>Ecdysozoa</taxon>
        <taxon>Arthropoda</taxon>
        <taxon>Crustacea</taxon>
        <taxon>Multicrustacea</taxon>
        <taxon>Malacostraca</taxon>
        <taxon>Eumalacostraca</taxon>
        <taxon>Eucarida</taxon>
        <taxon>Decapoda</taxon>
        <taxon>Pleocyemata</taxon>
        <taxon>Brachyura</taxon>
        <taxon>Eubrachyura</taxon>
        <taxon>Portunoidea</taxon>
        <taxon>Portunidae</taxon>
        <taxon>Portuninae</taxon>
        <taxon>Scylla</taxon>
    </lineage>
</organism>
<dbReference type="AlphaFoldDB" id="A0AAW0V006"/>
<comment type="caution">
    <text evidence="6">The sequence shown here is derived from an EMBL/GenBank/DDBJ whole genome shotgun (WGS) entry which is preliminary data.</text>
</comment>
<keyword evidence="7" id="KW-1185">Reference proteome</keyword>
<dbReference type="InterPro" id="IPR027417">
    <property type="entry name" value="P-loop_NTPase"/>
</dbReference>
<reference evidence="6 7" key="1">
    <citation type="submission" date="2023-03" db="EMBL/GenBank/DDBJ databases">
        <title>High-quality genome of Scylla paramamosain provides insights in environmental adaptation.</title>
        <authorList>
            <person name="Zhang L."/>
        </authorList>
    </citation>
    <scope>NUCLEOTIDE SEQUENCE [LARGE SCALE GENOMIC DNA]</scope>
    <source>
        <strain evidence="6">LZ_2023a</strain>
        <tissue evidence="6">Muscle</tissue>
    </source>
</reference>
<dbReference type="PROSITE" id="PS00486">
    <property type="entry name" value="DNA_MISMATCH_REPAIR_2"/>
    <property type="match status" value="1"/>
</dbReference>
<keyword evidence="3" id="KW-0238">DNA-binding</keyword>
<accession>A0AAW0V006</accession>
<feature type="region of interest" description="Disordered" evidence="4">
    <location>
        <begin position="204"/>
        <end position="249"/>
    </location>
</feature>
<protein>
    <recommendedName>
        <fullName evidence="5">DNA mismatch repair proteins mutS family domain-containing protein</fullName>
    </recommendedName>
</protein>
<dbReference type="InterPro" id="IPR000432">
    <property type="entry name" value="DNA_mismatch_repair_MutS_C"/>
</dbReference>
<dbReference type="GO" id="GO:0030983">
    <property type="term" value="F:mismatched DNA binding"/>
    <property type="evidence" value="ECO:0007669"/>
    <property type="project" value="InterPro"/>
</dbReference>
<dbReference type="EMBL" id="JARAKH010000003">
    <property type="protein sequence ID" value="KAK8405672.1"/>
    <property type="molecule type" value="Genomic_DNA"/>
</dbReference>
<evidence type="ECO:0000313" key="7">
    <source>
        <dbReference type="Proteomes" id="UP001487740"/>
    </source>
</evidence>
<feature type="compositionally biased region" description="Basic residues" evidence="4">
    <location>
        <begin position="475"/>
        <end position="485"/>
    </location>
</feature>
<evidence type="ECO:0000256" key="3">
    <source>
        <dbReference type="ARBA" id="ARBA00023125"/>
    </source>
</evidence>
<evidence type="ECO:0000256" key="1">
    <source>
        <dbReference type="ARBA" id="ARBA00022741"/>
    </source>
</evidence>
<evidence type="ECO:0000256" key="4">
    <source>
        <dbReference type="SAM" id="MobiDB-lite"/>
    </source>
</evidence>
<feature type="compositionally biased region" description="Low complexity" evidence="4">
    <location>
        <begin position="204"/>
        <end position="230"/>
    </location>
</feature>
<keyword evidence="1" id="KW-0547">Nucleotide-binding</keyword>
<dbReference type="PANTHER" id="PTHR36975">
    <property type="match status" value="1"/>
</dbReference>
<evidence type="ECO:0000256" key="2">
    <source>
        <dbReference type="ARBA" id="ARBA00022840"/>
    </source>
</evidence>
<dbReference type="GO" id="GO:0006298">
    <property type="term" value="P:mismatch repair"/>
    <property type="evidence" value="ECO:0007669"/>
    <property type="project" value="InterPro"/>
</dbReference>